<evidence type="ECO:0000256" key="5">
    <source>
        <dbReference type="SAM" id="MobiDB-lite"/>
    </source>
</evidence>
<dbReference type="SUPFAM" id="SSF47203">
    <property type="entry name" value="Acyl-CoA dehydrogenase C-terminal domain-like"/>
    <property type="match status" value="1"/>
</dbReference>
<feature type="compositionally biased region" description="Low complexity" evidence="5">
    <location>
        <begin position="121"/>
        <end position="151"/>
    </location>
</feature>
<feature type="compositionally biased region" description="Low complexity" evidence="5">
    <location>
        <begin position="41"/>
        <end position="54"/>
    </location>
</feature>
<dbReference type="InterPro" id="IPR009075">
    <property type="entry name" value="AcylCo_DH/oxidase_C"/>
</dbReference>
<dbReference type="PANTHER" id="PTHR43831:SF1">
    <property type="entry name" value="ISOBUTYRYL-COA DEHYDROGENASE, MITOCHONDRIAL"/>
    <property type="match status" value="1"/>
</dbReference>
<dbReference type="EMBL" id="BRXU01000006">
    <property type="protein sequence ID" value="GLC52713.1"/>
    <property type="molecule type" value="Genomic_DNA"/>
</dbReference>
<name>A0A9W6BIP7_9CHLO</name>
<dbReference type="GO" id="GO:0050660">
    <property type="term" value="F:flavin adenine dinucleotide binding"/>
    <property type="evidence" value="ECO:0007669"/>
    <property type="project" value="InterPro"/>
</dbReference>
<dbReference type="InterPro" id="IPR046373">
    <property type="entry name" value="Acyl-CoA_Oxase/DH_mid-dom_sf"/>
</dbReference>
<proteinExistence type="inferred from homology"/>
<dbReference type="Pfam" id="PF00441">
    <property type="entry name" value="Acyl-CoA_dh_1"/>
    <property type="match status" value="1"/>
</dbReference>
<evidence type="ECO:0000259" key="6">
    <source>
        <dbReference type="Pfam" id="PF00441"/>
    </source>
</evidence>
<keyword evidence="10" id="KW-1185">Reference proteome</keyword>
<dbReference type="InterPro" id="IPR006091">
    <property type="entry name" value="Acyl-CoA_Oxase/DH_mid-dom"/>
</dbReference>
<evidence type="ECO:0000256" key="2">
    <source>
        <dbReference type="ARBA" id="ARBA00009347"/>
    </source>
</evidence>
<evidence type="ECO:0000256" key="4">
    <source>
        <dbReference type="ARBA" id="ARBA00022827"/>
    </source>
</evidence>
<dbReference type="GO" id="GO:0016627">
    <property type="term" value="F:oxidoreductase activity, acting on the CH-CH group of donors"/>
    <property type="evidence" value="ECO:0007669"/>
    <property type="project" value="InterPro"/>
</dbReference>
<evidence type="ECO:0000256" key="3">
    <source>
        <dbReference type="ARBA" id="ARBA00022630"/>
    </source>
</evidence>
<feature type="domain" description="Acyl-CoA oxidase/dehydrogenase middle" evidence="7">
    <location>
        <begin position="519"/>
        <end position="630"/>
    </location>
</feature>
<dbReference type="Gene3D" id="1.20.140.10">
    <property type="entry name" value="Butyryl-CoA Dehydrogenase, subunit A, domain 3"/>
    <property type="match status" value="1"/>
</dbReference>
<sequence>MVEVCPKKAALPAFLGIYSPDAVERSKSFTSGSLSGLEQLRSAAAASRRQQAQATGNGSAALAPTRTKEASPYQGRSPGNGGGADTEGPARRSSTFSESDTTQDGVAANRGSETPTKSRMGPTAAATAAAGAAASAAGGRPAEAWGPARGSGADGGRSDAGAAGPGIAPPPSASASASRVEMLAAVYGGGGGGDKARRSSRYGRAAVAASSGRPPAAGSPLRGGGSGGDPGAGDSGSGSGGEAEELVVAGRNGEEGGGEEGSSLLSALIPKSLIVPGSGAAAAAAAAAAGAAAGAGASISDRGAQDRDLPKLAVRFPKALQLRKQQQQEEEDTGSPKTRTSASISSPLASRASSLSAMAASNAASPSAAAASVGGGGGGGGVSAGRAPGGGNLYRVKWLDFGMNSEQEAVKSAAERVARTVLAKHAANADDTRAFPHDSIAAAGKEGFGGVAVPASAGGMGLSTNDCALAFEALGMGDTSVAGYLTLHNMVAWLVANYATPALQQQVLRGLASTALLAAYAATEPASGSDPAAVATTATPAPFAALSSAAGASGNGSGGGGYVLNGSKVLVAGAGVADVILVLARTSELPTKGLSLFLVNRTTPGLSVGRPERSLGWRSIPLSPVTLSKCAVRADALVGREGQGLELLNAALDQQRVWLSAVSVGGAQLALDYVMQYGKSRKLGTKAVTDMQAVQFRLVDIHSELQAARLLVRSAAQQCDAKAPGRSLAVCMAKQFATETAATVASEVCGLMGGAGMVGEHPPERIARDLRAATVVGGANEQLAGRVFAEMQKMPGGIAGGVGGGGLF</sequence>
<dbReference type="AlphaFoldDB" id="A0A9W6BIP7"/>
<dbReference type="InterPro" id="IPR009100">
    <property type="entry name" value="AcylCoA_DH/oxidase_NM_dom_sf"/>
</dbReference>
<dbReference type="OrthoDB" id="1663335at2759"/>
<dbReference type="SUPFAM" id="SSF56645">
    <property type="entry name" value="Acyl-CoA dehydrogenase NM domain-like"/>
    <property type="match status" value="1"/>
</dbReference>
<evidence type="ECO:0000313" key="10">
    <source>
        <dbReference type="Proteomes" id="UP001165080"/>
    </source>
</evidence>
<dbReference type="InterPro" id="IPR036250">
    <property type="entry name" value="AcylCo_DH-like_C"/>
</dbReference>
<dbReference type="InterPro" id="IPR052547">
    <property type="entry name" value="Mito_Isobutyryl-CoADH"/>
</dbReference>
<dbReference type="Pfam" id="PF02771">
    <property type="entry name" value="Acyl-CoA_dh_N"/>
    <property type="match status" value="1"/>
</dbReference>
<protein>
    <submittedName>
        <fullName evidence="9">Uncharacterized protein</fullName>
    </submittedName>
</protein>
<dbReference type="GO" id="GO:0005739">
    <property type="term" value="C:mitochondrion"/>
    <property type="evidence" value="ECO:0007669"/>
    <property type="project" value="TreeGrafter"/>
</dbReference>
<evidence type="ECO:0000256" key="1">
    <source>
        <dbReference type="ARBA" id="ARBA00001974"/>
    </source>
</evidence>
<feature type="domain" description="Acyl-CoA dehydrogenase/oxidase C-terminal" evidence="6">
    <location>
        <begin position="642"/>
        <end position="785"/>
    </location>
</feature>
<keyword evidence="3" id="KW-0285">Flavoprotein</keyword>
<feature type="region of interest" description="Disordered" evidence="5">
    <location>
        <begin position="40"/>
        <end position="263"/>
    </location>
</feature>
<organism evidence="9 10">
    <name type="scientific">Pleodorina starrii</name>
    <dbReference type="NCBI Taxonomy" id="330485"/>
    <lineage>
        <taxon>Eukaryota</taxon>
        <taxon>Viridiplantae</taxon>
        <taxon>Chlorophyta</taxon>
        <taxon>core chlorophytes</taxon>
        <taxon>Chlorophyceae</taxon>
        <taxon>CS clade</taxon>
        <taxon>Chlamydomonadales</taxon>
        <taxon>Volvocaceae</taxon>
        <taxon>Pleodorina</taxon>
    </lineage>
</organism>
<keyword evidence="4" id="KW-0274">FAD</keyword>
<comment type="similarity">
    <text evidence="2">Belongs to the acyl-CoA dehydrogenase family.</text>
</comment>
<feature type="compositionally biased region" description="Low complexity" evidence="5">
    <location>
        <begin position="202"/>
        <end position="220"/>
    </location>
</feature>
<feature type="compositionally biased region" description="Gly residues" evidence="5">
    <location>
        <begin position="221"/>
        <end position="241"/>
    </location>
</feature>
<feature type="compositionally biased region" description="Polar residues" evidence="5">
    <location>
        <begin position="92"/>
        <end position="104"/>
    </location>
</feature>
<gene>
    <name evidence="9" type="primary">PLEST003675</name>
    <name evidence="9" type="ORF">PLESTB_000660100</name>
</gene>
<reference evidence="9 10" key="1">
    <citation type="journal article" date="2023" name="Commun. Biol.">
        <title>Reorganization of the ancestral sex-determining regions during the evolution of trioecy in Pleodorina starrii.</title>
        <authorList>
            <person name="Takahashi K."/>
            <person name="Suzuki S."/>
            <person name="Kawai-Toyooka H."/>
            <person name="Yamamoto K."/>
            <person name="Hamaji T."/>
            <person name="Ootsuki R."/>
            <person name="Yamaguchi H."/>
            <person name="Kawachi M."/>
            <person name="Higashiyama T."/>
            <person name="Nozaki H."/>
        </authorList>
    </citation>
    <scope>NUCLEOTIDE SEQUENCE [LARGE SCALE GENOMIC DNA]</scope>
    <source>
        <strain evidence="9 10">NIES-4479</strain>
    </source>
</reference>
<dbReference type="Gene3D" id="2.40.110.10">
    <property type="entry name" value="Butyryl-CoA Dehydrogenase, subunit A, domain 2"/>
    <property type="match status" value="1"/>
</dbReference>
<evidence type="ECO:0000313" key="9">
    <source>
        <dbReference type="EMBL" id="GLC52713.1"/>
    </source>
</evidence>
<dbReference type="Gene3D" id="1.10.540.10">
    <property type="entry name" value="Acyl-CoA dehydrogenase/oxidase, N-terminal domain"/>
    <property type="match status" value="1"/>
</dbReference>
<feature type="domain" description="Acyl-CoA dehydrogenase/oxidase N-terminal" evidence="8">
    <location>
        <begin position="405"/>
        <end position="513"/>
    </location>
</feature>
<comment type="caution">
    <text evidence="9">The sequence shown here is derived from an EMBL/GenBank/DDBJ whole genome shotgun (WGS) entry which is preliminary data.</text>
</comment>
<dbReference type="PANTHER" id="PTHR43831">
    <property type="entry name" value="ISOBUTYRYL-COA DEHYDROGENASE"/>
    <property type="match status" value="1"/>
</dbReference>
<evidence type="ECO:0000259" key="8">
    <source>
        <dbReference type="Pfam" id="PF02771"/>
    </source>
</evidence>
<accession>A0A9W6BIP7</accession>
<feature type="region of interest" description="Disordered" evidence="5">
    <location>
        <begin position="294"/>
        <end position="347"/>
    </location>
</feature>
<comment type="cofactor">
    <cofactor evidence="1">
        <name>FAD</name>
        <dbReference type="ChEBI" id="CHEBI:57692"/>
    </cofactor>
</comment>
<dbReference type="InterPro" id="IPR013786">
    <property type="entry name" value="AcylCoA_DH/ox_N"/>
</dbReference>
<dbReference type="Pfam" id="PF02770">
    <property type="entry name" value="Acyl-CoA_dh_M"/>
    <property type="match status" value="1"/>
</dbReference>
<dbReference type="Proteomes" id="UP001165080">
    <property type="component" value="Unassembled WGS sequence"/>
</dbReference>
<dbReference type="InterPro" id="IPR037069">
    <property type="entry name" value="AcylCoA_DH/ox_N_sf"/>
</dbReference>
<evidence type="ECO:0000259" key="7">
    <source>
        <dbReference type="Pfam" id="PF02770"/>
    </source>
</evidence>